<feature type="transmembrane region" description="Helical" evidence="9">
    <location>
        <begin position="153"/>
        <end position="173"/>
    </location>
</feature>
<dbReference type="PROSITE" id="PS50262">
    <property type="entry name" value="G_PROTEIN_RECEP_F1_2"/>
    <property type="match status" value="1"/>
</dbReference>
<feature type="transmembrane region" description="Helical" evidence="9">
    <location>
        <begin position="110"/>
        <end position="132"/>
    </location>
</feature>
<evidence type="ECO:0000313" key="11">
    <source>
        <dbReference type="Proteomes" id="UP000694844"/>
    </source>
</evidence>
<dbReference type="InterPro" id="IPR017452">
    <property type="entry name" value="GPCR_Rhodpsn_7TM"/>
</dbReference>
<dbReference type="PANTHER" id="PTHR45695:SF9">
    <property type="entry name" value="LEUCOKININ RECEPTOR"/>
    <property type="match status" value="1"/>
</dbReference>
<evidence type="ECO:0000256" key="8">
    <source>
        <dbReference type="ARBA" id="ARBA00023224"/>
    </source>
</evidence>
<evidence type="ECO:0000256" key="4">
    <source>
        <dbReference type="ARBA" id="ARBA00022989"/>
    </source>
</evidence>
<dbReference type="GeneID" id="111120545"/>
<keyword evidence="3 9" id="KW-0812">Transmembrane</keyword>
<evidence type="ECO:0000256" key="7">
    <source>
        <dbReference type="ARBA" id="ARBA00023170"/>
    </source>
</evidence>
<evidence type="ECO:0000256" key="3">
    <source>
        <dbReference type="ARBA" id="ARBA00022692"/>
    </source>
</evidence>
<keyword evidence="6 9" id="KW-0472">Membrane</keyword>
<dbReference type="Pfam" id="PF00001">
    <property type="entry name" value="7tm_1"/>
    <property type="match status" value="1"/>
</dbReference>
<feature type="transmembrane region" description="Helical" evidence="9">
    <location>
        <begin position="197"/>
        <end position="225"/>
    </location>
</feature>
<dbReference type="GO" id="GO:0004983">
    <property type="term" value="F:neuropeptide Y receptor activity"/>
    <property type="evidence" value="ECO:0007669"/>
    <property type="project" value="InterPro"/>
</dbReference>
<organism evidence="11 12">
    <name type="scientific">Crassostrea virginica</name>
    <name type="common">Eastern oyster</name>
    <dbReference type="NCBI Taxonomy" id="6565"/>
    <lineage>
        <taxon>Eukaryota</taxon>
        <taxon>Metazoa</taxon>
        <taxon>Spiralia</taxon>
        <taxon>Lophotrochozoa</taxon>
        <taxon>Mollusca</taxon>
        <taxon>Bivalvia</taxon>
        <taxon>Autobranchia</taxon>
        <taxon>Pteriomorphia</taxon>
        <taxon>Ostreida</taxon>
        <taxon>Ostreoidea</taxon>
        <taxon>Ostreidae</taxon>
        <taxon>Crassostrea</taxon>
    </lineage>
</organism>
<evidence type="ECO:0000256" key="5">
    <source>
        <dbReference type="ARBA" id="ARBA00023040"/>
    </source>
</evidence>
<feature type="domain" description="G-protein coupled receptors family 1 profile" evidence="10">
    <location>
        <begin position="53"/>
        <end position="309"/>
    </location>
</feature>
<dbReference type="PANTHER" id="PTHR45695">
    <property type="entry name" value="LEUCOKININ RECEPTOR-RELATED"/>
    <property type="match status" value="1"/>
</dbReference>
<keyword evidence="4 9" id="KW-1133">Transmembrane helix</keyword>
<dbReference type="AlphaFoldDB" id="A0A8B8CMP5"/>
<feature type="transmembrane region" description="Helical" evidence="9">
    <location>
        <begin position="74"/>
        <end position="94"/>
    </location>
</feature>
<evidence type="ECO:0000256" key="1">
    <source>
        <dbReference type="ARBA" id="ARBA00004141"/>
    </source>
</evidence>
<dbReference type="SMART" id="SM01381">
    <property type="entry name" value="7TM_GPCR_Srsx"/>
    <property type="match status" value="1"/>
</dbReference>
<dbReference type="RefSeq" id="XP_022317050.1">
    <property type="nucleotide sequence ID" value="XM_022461342.1"/>
</dbReference>
<evidence type="ECO:0000256" key="2">
    <source>
        <dbReference type="ARBA" id="ARBA00010663"/>
    </source>
</evidence>
<dbReference type="PRINTS" id="PR00237">
    <property type="entry name" value="GPCRRHODOPSN"/>
</dbReference>
<protein>
    <submittedName>
        <fullName evidence="12">Substance-K receptor-like</fullName>
    </submittedName>
</protein>
<accession>A0A8B8CMP5</accession>
<keyword evidence="8" id="KW-0807">Transducer</keyword>
<sequence length="419" mass="47692">MYKSLMNETMNCSEFPSFLNCSDREMQELQFSLTWVVTLSCLYAITTVFSVFGNVMVILVFFKGRQSKTDLRPYLVNLAVADLIMAVFCMPFTFGDVVFKSWIFSEPMCPIVICMQTLSVSASVFINVAIGIDRLLVVLYPLKCKRSKSRTKLVLLLIWLMSLILACMVAPVGKVQLDQGSYQCQEVWPSQKHNLTFTILIFLLTYALPLLVLMISYSIVGIFLWKRTSPGNRDHVRDLMQLRAKVKVVKMLIVVVAMFGICWMPLHILNVILNFRPELSSRADDTIAAIYISAHWLAMANSFANPIIYSFTNSIFRNDLVALLYSCFPCCCCCLRSYLPYRNQRFGQMASRYACVSKSSPFNSHHSWAVSFRSNQTGSLSSRRSRLSSTYRQTCVSIKSNRSSLSVKHARTLPNTMKQ</sequence>
<evidence type="ECO:0000256" key="6">
    <source>
        <dbReference type="ARBA" id="ARBA00023136"/>
    </source>
</evidence>
<feature type="transmembrane region" description="Helical" evidence="9">
    <location>
        <begin position="33"/>
        <end position="62"/>
    </location>
</feature>
<dbReference type="PRINTS" id="PR01012">
    <property type="entry name" value="NRPEPTIDEYR"/>
</dbReference>
<name>A0A8B8CMP5_CRAVI</name>
<keyword evidence="11" id="KW-1185">Reference proteome</keyword>
<proteinExistence type="inferred from homology"/>
<dbReference type="OrthoDB" id="5981855at2759"/>
<feature type="transmembrane region" description="Helical" evidence="9">
    <location>
        <begin position="246"/>
        <end position="266"/>
    </location>
</feature>
<dbReference type="InterPro" id="IPR000276">
    <property type="entry name" value="GPCR_Rhodpsn"/>
</dbReference>
<feature type="transmembrane region" description="Helical" evidence="9">
    <location>
        <begin position="320"/>
        <end position="339"/>
    </location>
</feature>
<comment type="subcellular location">
    <subcellularLocation>
        <location evidence="1">Membrane</location>
        <topology evidence="1">Multi-pass membrane protein</topology>
    </subcellularLocation>
</comment>
<keyword evidence="5" id="KW-0297">G-protein coupled receptor</keyword>
<evidence type="ECO:0000259" key="10">
    <source>
        <dbReference type="PROSITE" id="PS50262"/>
    </source>
</evidence>
<dbReference type="InterPro" id="IPR000611">
    <property type="entry name" value="NPY_rcpt"/>
</dbReference>
<dbReference type="GO" id="GO:0005886">
    <property type="term" value="C:plasma membrane"/>
    <property type="evidence" value="ECO:0007669"/>
    <property type="project" value="TreeGrafter"/>
</dbReference>
<dbReference type="Gene3D" id="1.20.1070.10">
    <property type="entry name" value="Rhodopsin 7-helix transmembrane proteins"/>
    <property type="match status" value="1"/>
</dbReference>
<evidence type="ECO:0000313" key="12">
    <source>
        <dbReference type="RefSeq" id="XP_022317050.1"/>
    </source>
</evidence>
<comment type="similarity">
    <text evidence="2">Belongs to the G-protein coupled receptor 1 family.</text>
</comment>
<gene>
    <name evidence="12" type="primary">LOC111120545</name>
</gene>
<dbReference type="SUPFAM" id="SSF81321">
    <property type="entry name" value="Family A G protein-coupled receptor-like"/>
    <property type="match status" value="1"/>
</dbReference>
<reference evidence="12" key="1">
    <citation type="submission" date="2025-08" db="UniProtKB">
        <authorList>
            <consortium name="RefSeq"/>
        </authorList>
    </citation>
    <scope>IDENTIFICATION</scope>
    <source>
        <tissue evidence="12">Whole sample</tissue>
    </source>
</reference>
<evidence type="ECO:0000256" key="9">
    <source>
        <dbReference type="SAM" id="Phobius"/>
    </source>
</evidence>
<keyword evidence="7" id="KW-0675">Receptor</keyword>
<dbReference type="Proteomes" id="UP000694844">
    <property type="component" value="Chromosome 2"/>
</dbReference>
<dbReference type="KEGG" id="cvn:111120545"/>